<proteinExistence type="predicted"/>
<sequence>MFETNTATCGGLPGLSDSFGAALWTIDYGLTMAAANFSGALLHVGGQDVYYNPFTPPPTNQSSFHQWTIGAIYYSVLIVAEAFGKSNVSQIVDTSNNGDFTSSYAIYDNGALARVALLNFMDDPTGAHDVTGSISVTGGRVPPEVYVKYFEASSVSAKVNITWAGQTFGNKFEVDGRPKGDVNITRIQCNQSANSCRIPVKAPCFALVFLTDPLARQDDALSVTFQTTATTRTINTATVDPSVLATSNGQSGKERGRFGSTSPGSVNGAQGISEIVPGLVVLLALTLVGD</sequence>
<evidence type="ECO:0000259" key="2">
    <source>
        <dbReference type="Pfam" id="PF16862"/>
    </source>
</evidence>
<reference evidence="3" key="2">
    <citation type="submission" date="2021-10" db="EMBL/GenBank/DDBJ databases">
        <title>Phylogenomics reveals ancestral predisposition of the termite-cultivated fungus Termitomyces towards a domesticated lifestyle.</title>
        <authorList>
            <person name="Auxier B."/>
            <person name="Grum-Grzhimaylo A."/>
            <person name="Cardenas M.E."/>
            <person name="Lodge J.D."/>
            <person name="Laessoe T."/>
            <person name="Pedersen O."/>
            <person name="Smith M.E."/>
            <person name="Kuyper T.W."/>
            <person name="Franco-Molano E.A."/>
            <person name="Baroni T.J."/>
            <person name="Aanen D.K."/>
        </authorList>
    </citation>
    <scope>NUCLEOTIDE SEQUENCE</scope>
    <source>
        <strain evidence="3">AP01</strain>
        <tissue evidence="3">Mycelium</tissue>
    </source>
</reference>
<evidence type="ECO:0000256" key="1">
    <source>
        <dbReference type="SAM" id="MobiDB-lite"/>
    </source>
</evidence>
<feature type="domain" description="Beta-glucuronidase C-terminal" evidence="2">
    <location>
        <begin position="104"/>
        <end position="207"/>
    </location>
</feature>
<gene>
    <name evidence="3" type="ORF">DXG03_003787</name>
</gene>
<keyword evidence="4" id="KW-1185">Reference proteome</keyword>
<dbReference type="InterPro" id="IPR052974">
    <property type="entry name" value="GH79_Enzymes"/>
</dbReference>
<dbReference type="OrthoDB" id="2796951at2759"/>
<reference evidence="3" key="1">
    <citation type="submission" date="2020-07" db="EMBL/GenBank/DDBJ databases">
        <authorList>
            <person name="Nieuwenhuis M."/>
            <person name="Van De Peppel L.J.J."/>
        </authorList>
    </citation>
    <scope>NUCLEOTIDE SEQUENCE</scope>
    <source>
        <strain evidence="3">AP01</strain>
        <tissue evidence="3">Mycelium</tissue>
    </source>
</reference>
<dbReference type="InterPro" id="IPR031728">
    <property type="entry name" value="GlcAase_C"/>
</dbReference>
<protein>
    <recommendedName>
        <fullName evidence="2">Beta-glucuronidase C-terminal domain-containing protein</fullName>
    </recommendedName>
</protein>
<accession>A0A9P7KAL2</accession>
<organism evidence="3 4">
    <name type="scientific">Asterophora parasitica</name>
    <dbReference type="NCBI Taxonomy" id="117018"/>
    <lineage>
        <taxon>Eukaryota</taxon>
        <taxon>Fungi</taxon>
        <taxon>Dikarya</taxon>
        <taxon>Basidiomycota</taxon>
        <taxon>Agaricomycotina</taxon>
        <taxon>Agaricomycetes</taxon>
        <taxon>Agaricomycetidae</taxon>
        <taxon>Agaricales</taxon>
        <taxon>Tricholomatineae</taxon>
        <taxon>Lyophyllaceae</taxon>
        <taxon>Asterophora</taxon>
    </lineage>
</organism>
<name>A0A9P7KAL2_9AGAR</name>
<evidence type="ECO:0000313" key="3">
    <source>
        <dbReference type="EMBL" id="KAG5642015.1"/>
    </source>
</evidence>
<dbReference type="EMBL" id="JABCKV010000224">
    <property type="protein sequence ID" value="KAG5642015.1"/>
    <property type="molecule type" value="Genomic_DNA"/>
</dbReference>
<dbReference type="Pfam" id="PF16862">
    <property type="entry name" value="Glyco_hydro_79C"/>
    <property type="match status" value="1"/>
</dbReference>
<dbReference type="Proteomes" id="UP000775547">
    <property type="component" value="Unassembled WGS sequence"/>
</dbReference>
<dbReference type="PANTHER" id="PTHR36183">
    <property type="entry name" value="BETA-GLUCURONIDASE"/>
    <property type="match status" value="1"/>
</dbReference>
<dbReference type="Gene3D" id="3.20.20.80">
    <property type="entry name" value="Glycosidases"/>
    <property type="match status" value="1"/>
</dbReference>
<evidence type="ECO:0000313" key="4">
    <source>
        <dbReference type="Proteomes" id="UP000775547"/>
    </source>
</evidence>
<comment type="caution">
    <text evidence="3">The sequence shown here is derived from an EMBL/GenBank/DDBJ whole genome shotgun (WGS) entry which is preliminary data.</text>
</comment>
<dbReference type="PANTHER" id="PTHR36183:SF2">
    <property type="entry name" value="BETA-GLUCURONIDASE C-TERMINAL DOMAIN-CONTAINING PROTEIN"/>
    <property type="match status" value="1"/>
</dbReference>
<feature type="region of interest" description="Disordered" evidence="1">
    <location>
        <begin position="243"/>
        <end position="265"/>
    </location>
</feature>
<dbReference type="AlphaFoldDB" id="A0A9P7KAL2"/>